<gene>
    <name evidence="1" type="ORF">NBRC111894_2704</name>
</gene>
<protein>
    <recommendedName>
        <fullName evidence="3">LysR substrate-binding domain-containing protein</fullName>
    </recommendedName>
</protein>
<dbReference type="RefSeq" id="WP_262392919.1">
    <property type="nucleotide sequence ID" value="NZ_BEXB01000022.1"/>
</dbReference>
<dbReference type="EMBL" id="BEXB01000022">
    <property type="protein sequence ID" value="GAY77150.1"/>
    <property type="molecule type" value="Genomic_DNA"/>
</dbReference>
<organism evidence="1 2">
    <name type="scientific">Sporolactobacillus inulinus</name>
    <dbReference type="NCBI Taxonomy" id="2078"/>
    <lineage>
        <taxon>Bacteria</taxon>
        <taxon>Bacillati</taxon>
        <taxon>Bacillota</taxon>
        <taxon>Bacilli</taxon>
        <taxon>Bacillales</taxon>
        <taxon>Sporolactobacillaceae</taxon>
        <taxon>Sporolactobacillus</taxon>
    </lineage>
</organism>
<accession>A0A4Y1ZDV7</accession>
<evidence type="ECO:0008006" key="3">
    <source>
        <dbReference type="Google" id="ProtNLM"/>
    </source>
</evidence>
<proteinExistence type="predicted"/>
<evidence type="ECO:0000313" key="1">
    <source>
        <dbReference type="EMBL" id="GAY77150.1"/>
    </source>
</evidence>
<dbReference type="AlphaFoldDB" id="A0A4Y1ZDV7"/>
<comment type="caution">
    <text evidence="1">The sequence shown here is derived from an EMBL/GenBank/DDBJ whole genome shotgun (WGS) entry which is preliminary data.</text>
</comment>
<name>A0A4Y1ZDV7_9BACL</name>
<sequence length="67" mass="7807">MTHAIGVGLISRNLVKKELAERQLHEIHLNSKPIVIQTSLIIATHKLRDPKTMHLIRLIEQKWNMIH</sequence>
<reference evidence="1 2" key="1">
    <citation type="submission" date="2017-11" db="EMBL/GenBank/DDBJ databases">
        <title>Draft Genome Sequence of Sporolactobacillus inulinus NBRC 111894 Isolated from Koso, a Japanese Sugar-Vegetable Fermented Beverage.</title>
        <authorList>
            <person name="Chiou T.Y."/>
            <person name="Oshima K."/>
            <person name="Suda W."/>
            <person name="Hattori M."/>
            <person name="Takahashi T."/>
        </authorList>
    </citation>
    <scope>NUCLEOTIDE SEQUENCE [LARGE SCALE GENOMIC DNA]</scope>
    <source>
        <strain evidence="1 2">NBRC111894</strain>
    </source>
</reference>
<evidence type="ECO:0000313" key="2">
    <source>
        <dbReference type="Proteomes" id="UP000319716"/>
    </source>
</evidence>
<dbReference type="Proteomes" id="UP000319716">
    <property type="component" value="Unassembled WGS sequence"/>
</dbReference>